<dbReference type="AlphaFoldDB" id="A0A0Q2M875"/>
<evidence type="ECO:0000313" key="4">
    <source>
        <dbReference type="Proteomes" id="UP000051221"/>
    </source>
</evidence>
<gene>
    <name evidence="3" type="ORF">AMR76_18735</name>
</gene>
<keyword evidence="1" id="KW-0472">Membrane</keyword>
<dbReference type="InterPro" id="IPR052710">
    <property type="entry name" value="CAAX_protease"/>
</dbReference>
<dbReference type="EMBL" id="LKHS01000020">
    <property type="protein sequence ID" value="KQH84265.1"/>
    <property type="molecule type" value="Genomic_DNA"/>
</dbReference>
<feature type="transmembrane region" description="Helical" evidence="1">
    <location>
        <begin position="146"/>
        <end position="165"/>
    </location>
</feature>
<keyword evidence="1" id="KW-0812">Transmembrane</keyword>
<feature type="transmembrane region" description="Helical" evidence="1">
    <location>
        <begin position="113"/>
        <end position="134"/>
    </location>
</feature>
<comment type="caution">
    <text evidence="3">The sequence shown here is derived from an EMBL/GenBank/DDBJ whole genome shotgun (WGS) entry which is preliminary data.</text>
</comment>
<feature type="transmembrane region" description="Helical" evidence="1">
    <location>
        <begin position="73"/>
        <end position="93"/>
    </location>
</feature>
<dbReference type="GO" id="GO:0080120">
    <property type="term" value="P:CAAX-box protein maturation"/>
    <property type="evidence" value="ECO:0007669"/>
    <property type="project" value="UniProtKB-ARBA"/>
</dbReference>
<evidence type="ECO:0000256" key="1">
    <source>
        <dbReference type="SAM" id="Phobius"/>
    </source>
</evidence>
<evidence type="ECO:0000313" key="3">
    <source>
        <dbReference type="EMBL" id="KQH84265.1"/>
    </source>
</evidence>
<accession>A0A0Q2M875</accession>
<sequence length="276" mass="29972">MNITSSLWIWIPLILAILAALCKQRPAALTLLAVTLAGAWLGDKLSTLALLISLLGLGLGALIPKLTGYKHTLAWCGLLLWCVALMIHALPGFGNTQVLDKVISGPMSMPFSLYLNIDKPLVFFALWLAFPALLGTQAAPQWRKTLCVLPPLLGLLLVAWFLGALKPEFSLPGWLWLFALNNLLLTCVVEEALFRGVIQQTLTRVGGTIVGILSASLLFGLTHMAGGLLLVMFAALAGLGYGLAYHWSGRLWVAVLFHFAFNLTHLVFFTYPALAR</sequence>
<feature type="transmembrane region" description="Helical" evidence="1">
    <location>
        <begin position="171"/>
        <end position="189"/>
    </location>
</feature>
<protein>
    <submittedName>
        <fullName evidence="3">CAAX protease</fullName>
    </submittedName>
</protein>
<keyword evidence="4" id="KW-1185">Reference proteome</keyword>
<proteinExistence type="predicted"/>
<keyword evidence="1" id="KW-1133">Transmembrane helix</keyword>
<keyword evidence="3" id="KW-0378">Hydrolase</keyword>
<keyword evidence="3" id="KW-0645">Protease</keyword>
<dbReference type="InterPro" id="IPR003675">
    <property type="entry name" value="Rce1/LyrA-like_dom"/>
</dbReference>
<dbReference type="GO" id="GO:0004175">
    <property type="term" value="F:endopeptidase activity"/>
    <property type="evidence" value="ECO:0007669"/>
    <property type="project" value="UniProtKB-ARBA"/>
</dbReference>
<dbReference type="GO" id="GO:0006508">
    <property type="term" value="P:proteolysis"/>
    <property type="evidence" value="ECO:0007669"/>
    <property type="project" value="UniProtKB-KW"/>
</dbReference>
<name>A0A0Q2M875_VIBFU</name>
<dbReference type="PANTHER" id="PTHR36435">
    <property type="entry name" value="SLR1288 PROTEIN"/>
    <property type="match status" value="1"/>
</dbReference>
<dbReference type="Pfam" id="PF02517">
    <property type="entry name" value="Rce1-like"/>
    <property type="match status" value="1"/>
</dbReference>
<feature type="transmembrane region" description="Helical" evidence="1">
    <location>
        <begin position="251"/>
        <end position="274"/>
    </location>
</feature>
<dbReference type="PANTHER" id="PTHR36435:SF1">
    <property type="entry name" value="CAAX AMINO TERMINAL PROTEASE FAMILY PROTEIN"/>
    <property type="match status" value="1"/>
</dbReference>
<evidence type="ECO:0000259" key="2">
    <source>
        <dbReference type="Pfam" id="PF02517"/>
    </source>
</evidence>
<organism evidence="3 4">
    <name type="scientific">Vibrio furnissii</name>
    <dbReference type="NCBI Taxonomy" id="29494"/>
    <lineage>
        <taxon>Bacteria</taxon>
        <taxon>Pseudomonadati</taxon>
        <taxon>Pseudomonadota</taxon>
        <taxon>Gammaproteobacteria</taxon>
        <taxon>Vibrionales</taxon>
        <taxon>Vibrionaceae</taxon>
        <taxon>Vibrio</taxon>
    </lineage>
</organism>
<dbReference type="InParanoid" id="A0A0Q2M875"/>
<dbReference type="Proteomes" id="UP000051221">
    <property type="component" value="Unassembled WGS sequence"/>
</dbReference>
<feature type="domain" description="CAAX prenyl protease 2/Lysostaphin resistance protein A-like" evidence="2">
    <location>
        <begin position="173"/>
        <end position="263"/>
    </location>
</feature>
<feature type="transmembrane region" description="Helical" evidence="1">
    <location>
        <begin position="225"/>
        <end position="244"/>
    </location>
</feature>
<dbReference type="RefSeq" id="WP_055466851.1">
    <property type="nucleotide sequence ID" value="NZ_LKHS01000020.1"/>
</dbReference>
<reference evidence="3 4" key="1">
    <citation type="submission" date="2015-08" db="EMBL/GenBank/DDBJ databases">
        <title>Antibacterial properties of a collection of Vibrionaceae strains.</title>
        <authorList>
            <person name="Giubergia S."/>
        </authorList>
    </citation>
    <scope>NUCLEOTIDE SEQUENCE [LARGE SCALE GENOMIC DNA]</scope>
    <source>
        <strain evidence="3 4">S0821</strain>
    </source>
</reference>
<feature type="transmembrane region" description="Helical" evidence="1">
    <location>
        <begin position="46"/>
        <end position="66"/>
    </location>
</feature>